<evidence type="ECO:0000256" key="1">
    <source>
        <dbReference type="SAM" id="MobiDB-lite"/>
    </source>
</evidence>
<dbReference type="STRING" id="64144.ENSATEP00000019614"/>
<organism evidence="2 3">
    <name type="scientific">Anabas testudineus</name>
    <name type="common">Climbing perch</name>
    <name type="synonym">Anthias testudineus</name>
    <dbReference type="NCBI Taxonomy" id="64144"/>
    <lineage>
        <taxon>Eukaryota</taxon>
        <taxon>Metazoa</taxon>
        <taxon>Chordata</taxon>
        <taxon>Craniata</taxon>
        <taxon>Vertebrata</taxon>
        <taxon>Euteleostomi</taxon>
        <taxon>Actinopterygii</taxon>
        <taxon>Neopterygii</taxon>
        <taxon>Teleostei</taxon>
        <taxon>Neoteleostei</taxon>
        <taxon>Acanthomorphata</taxon>
        <taxon>Anabantaria</taxon>
        <taxon>Anabantiformes</taxon>
        <taxon>Anabantoidei</taxon>
        <taxon>Anabantidae</taxon>
        <taxon>Anabas</taxon>
    </lineage>
</organism>
<evidence type="ECO:0000313" key="3">
    <source>
        <dbReference type="Proteomes" id="UP000265040"/>
    </source>
</evidence>
<reference evidence="2" key="2">
    <citation type="submission" date="2025-08" db="UniProtKB">
        <authorList>
            <consortium name="Ensembl"/>
        </authorList>
    </citation>
    <scope>IDENTIFICATION</scope>
</reference>
<dbReference type="GO" id="GO:0045651">
    <property type="term" value="P:positive regulation of macrophage differentiation"/>
    <property type="evidence" value="ECO:0007669"/>
    <property type="project" value="TreeGrafter"/>
</dbReference>
<dbReference type="PANTHER" id="PTHR28606">
    <property type="entry name" value="INTERLEUKIN-34"/>
    <property type="match status" value="1"/>
</dbReference>
<dbReference type="PANTHER" id="PTHR28606:SF1">
    <property type="entry name" value="INTERLEUKIN-34"/>
    <property type="match status" value="1"/>
</dbReference>
<keyword evidence="3" id="KW-1185">Reference proteome</keyword>
<dbReference type="Pfam" id="PF15036">
    <property type="entry name" value="IL34"/>
    <property type="match status" value="1"/>
</dbReference>
<dbReference type="AlphaFoldDB" id="A0A3Q1IK11"/>
<proteinExistence type="predicted"/>
<dbReference type="Gene3D" id="1.20.1250.80">
    <property type="entry name" value="Interleukin-34"/>
    <property type="match status" value="1"/>
</dbReference>
<dbReference type="GO" id="GO:0005157">
    <property type="term" value="F:macrophage colony-stimulating factor receptor binding"/>
    <property type="evidence" value="ECO:0007669"/>
    <property type="project" value="InterPro"/>
</dbReference>
<evidence type="ECO:0000313" key="2">
    <source>
        <dbReference type="Ensembl" id="ENSATEP00000019614.2"/>
    </source>
</evidence>
<reference evidence="2" key="1">
    <citation type="submission" date="2021-04" db="EMBL/GenBank/DDBJ databases">
        <authorList>
            <consortium name="Wellcome Sanger Institute Data Sharing"/>
        </authorList>
    </citation>
    <scope>NUCLEOTIDE SEQUENCE [LARGE SCALE GENOMIC DNA]</scope>
</reference>
<protein>
    <submittedName>
        <fullName evidence="2">Interleukin 34</fullName>
    </submittedName>
</protein>
<dbReference type="Ensembl" id="ENSATET00000019942.3">
    <property type="protein sequence ID" value="ENSATEP00000019614.2"/>
    <property type="gene ID" value="ENSATEG00000013660.3"/>
</dbReference>
<dbReference type="FunCoup" id="A0A3Q1IK11">
    <property type="interactions" value="671"/>
</dbReference>
<name>A0A3Q1IK11_ANATE</name>
<dbReference type="GeneTree" id="ENSGT00940000168336"/>
<dbReference type="GO" id="GO:0005615">
    <property type="term" value="C:extracellular space"/>
    <property type="evidence" value="ECO:0007669"/>
    <property type="project" value="InterPro"/>
</dbReference>
<dbReference type="OMA" id="WQDCELP"/>
<accession>A0A3Q1IK11</accession>
<dbReference type="InterPro" id="IPR038328">
    <property type="entry name" value="IL-34_sf"/>
</dbReference>
<dbReference type="InParanoid" id="A0A3Q1IK11"/>
<sequence length="308" mass="35732">PDTDFTHPGDKGKKELEIVNSREQQRNKHIAAKACVFCSRDAPQCRPETRHPDVCVLLKTCIHPSVVALFVCVCVSIHTRLSLKHRGVEDKEYGPTVHLSLPSRRPFGPVSASTRSRGPDASQDVYPSEDAQRQPQLQATKHNFPINYTIRVHQKEIFRLKNISRMRLHMKEIDDFMLQRLWFQVNQGVLKKIIRVLPERHPSRPYTAELERRFRDLEGVFVQSHPPKVLQQELPEAVQAIWDSLTEEPDRVPETSWRFASPKSLLDNFCHTMHCLFSECFASQEAEEDYCAISYWRKGRKKDLQPES</sequence>
<dbReference type="InterPro" id="IPR020415">
    <property type="entry name" value="IL-34"/>
</dbReference>
<reference evidence="2" key="3">
    <citation type="submission" date="2025-09" db="UniProtKB">
        <authorList>
            <consortium name="Ensembl"/>
        </authorList>
    </citation>
    <scope>IDENTIFICATION</scope>
</reference>
<dbReference type="Proteomes" id="UP000265040">
    <property type="component" value="Chromosome 6"/>
</dbReference>
<dbReference type="GO" id="GO:0045657">
    <property type="term" value="P:positive regulation of monocyte differentiation"/>
    <property type="evidence" value="ECO:0007669"/>
    <property type="project" value="TreeGrafter"/>
</dbReference>
<feature type="region of interest" description="Disordered" evidence="1">
    <location>
        <begin position="95"/>
        <end position="138"/>
    </location>
</feature>
<dbReference type="GO" id="GO:0008284">
    <property type="term" value="P:positive regulation of cell population proliferation"/>
    <property type="evidence" value="ECO:0007669"/>
    <property type="project" value="InterPro"/>
</dbReference>